<dbReference type="InterPro" id="IPR020904">
    <property type="entry name" value="Sc_DH/Rdtase_CS"/>
</dbReference>
<evidence type="ECO:0000256" key="3">
    <source>
        <dbReference type="ARBA" id="ARBA00023002"/>
    </source>
</evidence>
<comment type="similarity">
    <text evidence="1 4">Belongs to the short-chain dehydrogenases/reductases (SDR) family.</text>
</comment>
<evidence type="ECO:0000256" key="2">
    <source>
        <dbReference type="ARBA" id="ARBA00022857"/>
    </source>
</evidence>
<evidence type="ECO:0000313" key="6">
    <source>
        <dbReference type="Proteomes" id="UP001150569"/>
    </source>
</evidence>
<protein>
    <submittedName>
        <fullName evidence="5">Uncharacterized protein</fullName>
    </submittedName>
</protein>
<evidence type="ECO:0000256" key="1">
    <source>
        <dbReference type="ARBA" id="ARBA00006484"/>
    </source>
</evidence>
<evidence type="ECO:0000256" key="4">
    <source>
        <dbReference type="RuleBase" id="RU000363"/>
    </source>
</evidence>
<reference evidence="5" key="1">
    <citation type="submission" date="2022-07" db="EMBL/GenBank/DDBJ databases">
        <title>Phylogenomic reconstructions and comparative analyses of Kickxellomycotina fungi.</title>
        <authorList>
            <person name="Reynolds N.K."/>
            <person name="Stajich J.E."/>
            <person name="Barry K."/>
            <person name="Grigoriev I.V."/>
            <person name="Crous P."/>
            <person name="Smith M.E."/>
        </authorList>
    </citation>
    <scope>NUCLEOTIDE SEQUENCE</scope>
    <source>
        <strain evidence="5">RSA 861</strain>
    </source>
</reference>
<dbReference type="Proteomes" id="UP001150569">
    <property type="component" value="Unassembled WGS sequence"/>
</dbReference>
<keyword evidence="3" id="KW-0560">Oxidoreductase</keyword>
<evidence type="ECO:0000313" key="5">
    <source>
        <dbReference type="EMBL" id="KAJ1928408.1"/>
    </source>
</evidence>
<dbReference type="AlphaFoldDB" id="A0A9W8DXQ4"/>
<dbReference type="EMBL" id="JANBPT010000074">
    <property type="protein sequence ID" value="KAJ1928408.1"/>
    <property type="molecule type" value="Genomic_DNA"/>
</dbReference>
<comment type="caution">
    <text evidence="5">The sequence shown here is derived from an EMBL/GenBank/DDBJ whole genome shotgun (WGS) entry which is preliminary data.</text>
</comment>
<sequence>MAPSNLPVVIVTGASRGLGLAIVREVLSLGAHVLGTARSEESLVRLQREWQESRPATDADQPEFTFIVGDIAKSATGDLLVAAALKQFGRIDAVIHNAGIIEPIAKLADADLDAWRTLFDVNLFSIIGLTQKTLPHLRERRGRVVMVGSGAAVKAITGWSAYCCSKAALYRLTDCLAAEEPDVTTLAVAPGVVDTDMQIFIRERAHAAMKPSEHERFTNMKQSGQLVQPDQPGHVIAQLALHADRELSGQCLYWTDARFGTFRKPRNSRPPSPRA</sequence>
<dbReference type="PANTHER" id="PTHR43008:SF8">
    <property type="entry name" value="BENZIL REDUCTASE ((S)-BENZOIN FORMING) IRC24"/>
    <property type="match status" value="1"/>
</dbReference>
<dbReference type="FunFam" id="3.40.50.720:FF:000281">
    <property type="entry name" value="Uncharacterized oxidoreductase YIR035C"/>
    <property type="match status" value="1"/>
</dbReference>
<dbReference type="CDD" id="cd05367">
    <property type="entry name" value="SPR-like_SDR_c"/>
    <property type="match status" value="1"/>
</dbReference>
<keyword evidence="6" id="KW-1185">Reference proteome</keyword>
<dbReference type="GO" id="GO:0050664">
    <property type="term" value="F:oxidoreductase activity, acting on NAD(P)H, oxygen as acceptor"/>
    <property type="evidence" value="ECO:0007669"/>
    <property type="project" value="TreeGrafter"/>
</dbReference>
<dbReference type="InterPro" id="IPR002347">
    <property type="entry name" value="SDR_fam"/>
</dbReference>
<dbReference type="OrthoDB" id="153074at2759"/>
<name>A0A9W8DXQ4_9FUNG</name>
<dbReference type="PROSITE" id="PS00061">
    <property type="entry name" value="ADH_SHORT"/>
    <property type="match status" value="1"/>
</dbReference>
<proteinExistence type="inferred from homology"/>
<dbReference type="SUPFAM" id="SSF51735">
    <property type="entry name" value="NAD(P)-binding Rossmann-fold domains"/>
    <property type="match status" value="1"/>
</dbReference>
<dbReference type="PANTHER" id="PTHR43008">
    <property type="entry name" value="BENZIL REDUCTASE"/>
    <property type="match status" value="1"/>
</dbReference>
<gene>
    <name evidence="5" type="ORF">IWQ60_002073</name>
</gene>
<organism evidence="5 6">
    <name type="scientific">Tieghemiomyces parasiticus</name>
    <dbReference type="NCBI Taxonomy" id="78921"/>
    <lineage>
        <taxon>Eukaryota</taxon>
        <taxon>Fungi</taxon>
        <taxon>Fungi incertae sedis</taxon>
        <taxon>Zoopagomycota</taxon>
        <taxon>Kickxellomycotina</taxon>
        <taxon>Dimargaritomycetes</taxon>
        <taxon>Dimargaritales</taxon>
        <taxon>Dimargaritaceae</taxon>
        <taxon>Tieghemiomyces</taxon>
    </lineage>
</organism>
<dbReference type="Gene3D" id="3.40.50.720">
    <property type="entry name" value="NAD(P)-binding Rossmann-like Domain"/>
    <property type="match status" value="1"/>
</dbReference>
<keyword evidence="2" id="KW-0521">NADP</keyword>
<dbReference type="PRINTS" id="PR00080">
    <property type="entry name" value="SDRFAMILY"/>
</dbReference>
<accession>A0A9W8DXQ4</accession>
<dbReference type="InterPro" id="IPR036291">
    <property type="entry name" value="NAD(P)-bd_dom_sf"/>
</dbReference>
<dbReference type="Pfam" id="PF00106">
    <property type="entry name" value="adh_short"/>
    <property type="match status" value="1"/>
</dbReference>
<dbReference type="PRINTS" id="PR00081">
    <property type="entry name" value="GDHRDH"/>
</dbReference>